<dbReference type="Proteomes" id="UP001154282">
    <property type="component" value="Unassembled WGS sequence"/>
</dbReference>
<evidence type="ECO:0000313" key="2">
    <source>
        <dbReference type="EMBL" id="CAI0461021.1"/>
    </source>
</evidence>
<evidence type="ECO:0000313" key="3">
    <source>
        <dbReference type="Proteomes" id="UP001154282"/>
    </source>
</evidence>
<proteinExistence type="predicted"/>
<gene>
    <name evidence="2" type="ORF">LITE_LOCUS34749</name>
</gene>
<dbReference type="EMBL" id="CAMGYJ010000008">
    <property type="protein sequence ID" value="CAI0461021.1"/>
    <property type="molecule type" value="Genomic_DNA"/>
</dbReference>
<organism evidence="2 3">
    <name type="scientific">Linum tenue</name>
    <dbReference type="NCBI Taxonomy" id="586396"/>
    <lineage>
        <taxon>Eukaryota</taxon>
        <taxon>Viridiplantae</taxon>
        <taxon>Streptophyta</taxon>
        <taxon>Embryophyta</taxon>
        <taxon>Tracheophyta</taxon>
        <taxon>Spermatophyta</taxon>
        <taxon>Magnoliopsida</taxon>
        <taxon>eudicotyledons</taxon>
        <taxon>Gunneridae</taxon>
        <taxon>Pentapetalae</taxon>
        <taxon>rosids</taxon>
        <taxon>fabids</taxon>
        <taxon>Malpighiales</taxon>
        <taxon>Linaceae</taxon>
        <taxon>Linum</taxon>
    </lineage>
</organism>
<accession>A0AAV0NRY4</accession>
<sequence>MGLSSLPREVQPLEGSSAIA</sequence>
<reference evidence="2" key="1">
    <citation type="submission" date="2022-08" db="EMBL/GenBank/DDBJ databases">
        <authorList>
            <person name="Gutierrez-Valencia J."/>
        </authorList>
    </citation>
    <scope>NUCLEOTIDE SEQUENCE</scope>
</reference>
<feature type="region of interest" description="Disordered" evidence="1">
    <location>
        <begin position="1"/>
        <end position="20"/>
    </location>
</feature>
<keyword evidence="3" id="KW-1185">Reference proteome</keyword>
<evidence type="ECO:0000256" key="1">
    <source>
        <dbReference type="SAM" id="MobiDB-lite"/>
    </source>
</evidence>
<name>A0AAV0NRY4_9ROSI</name>
<comment type="caution">
    <text evidence="2">The sequence shown here is derived from an EMBL/GenBank/DDBJ whole genome shotgun (WGS) entry which is preliminary data.</text>
</comment>
<protein>
    <submittedName>
        <fullName evidence="2">Uncharacterized protein</fullName>
    </submittedName>
</protein>
<dbReference type="AlphaFoldDB" id="A0AAV0NRY4"/>